<proteinExistence type="predicted"/>
<dbReference type="Proteomes" id="UP000631653">
    <property type="component" value="Unassembled WGS sequence"/>
</dbReference>
<dbReference type="SUPFAM" id="SSF64518">
    <property type="entry name" value="Phase 1 flagellin"/>
    <property type="match status" value="1"/>
</dbReference>
<dbReference type="EMBL" id="WOSY01000001">
    <property type="protein sequence ID" value="NHN87281.1"/>
    <property type="molecule type" value="Genomic_DNA"/>
</dbReference>
<dbReference type="Gene3D" id="1.20.1330.10">
    <property type="entry name" value="f41 fragment of flagellin, N-terminal domain"/>
    <property type="match status" value="1"/>
</dbReference>
<keyword evidence="2" id="KW-1185">Reference proteome</keyword>
<evidence type="ECO:0000313" key="2">
    <source>
        <dbReference type="Proteomes" id="UP000631653"/>
    </source>
</evidence>
<gene>
    <name evidence="1" type="ORF">GOB81_01335</name>
</gene>
<protein>
    <submittedName>
        <fullName evidence="1">Flagellar biosynthesis protein FlgL</fullName>
    </submittedName>
</protein>
<organism evidence="1 2">
    <name type="scientific">Acetobacter conturbans</name>
    <dbReference type="NCBI Taxonomy" id="1737472"/>
    <lineage>
        <taxon>Bacteria</taxon>
        <taxon>Pseudomonadati</taxon>
        <taxon>Pseudomonadota</taxon>
        <taxon>Alphaproteobacteria</taxon>
        <taxon>Acetobacterales</taxon>
        <taxon>Acetobacteraceae</taxon>
        <taxon>Acetobacter</taxon>
    </lineage>
</organism>
<comment type="caution">
    <text evidence="1">The sequence shown here is derived from an EMBL/GenBank/DDBJ whole genome shotgun (WGS) entry which is preliminary data.</text>
</comment>
<name>A0ABX0JVM9_9PROT</name>
<accession>A0ABX0JVM9</accession>
<dbReference type="RefSeq" id="WP_173568570.1">
    <property type="nucleotide sequence ID" value="NZ_WOSY01000001.1"/>
</dbReference>
<sequence length="372" mass="37680">MSTSVGLYGSSGTAYILQQAVQNLTQQQTALADETSSGMKSSTYVGLGDDRAQALSLDPQITAVSSWQSSISSAQTSLDTTQTALTQISSIATTLSTNLVSLSGTLGQSELSTIVASAQSALSELGTYLNTSSGTGYVFAGQDSQTAPVTDASGLATSELATATSSAVSQLDTLGASAVFADATQYASSGATYTDSSGTTSDLSVFSSALSTDPVSAQSLASKAVIGQSTTISVGVVATEGSSTGDSTTTTGSTIRDLMRNLMIVASLGSADTSSSNFSDLVSQLQSSTSTISTQLTDEEGSLGITQNSLTNQSSSLSTMSVMLTSQLSNVKELSSSDLAAISVQTTTVQEQLEASYTLIADMKGMTLASYM</sequence>
<evidence type="ECO:0000313" key="1">
    <source>
        <dbReference type="EMBL" id="NHN87281.1"/>
    </source>
</evidence>
<keyword evidence="1" id="KW-0969">Cilium</keyword>
<keyword evidence="1" id="KW-0966">Cell projection</keyword>
<keyword evidence="1" id="KW-0282">Flagellum</keyword>
<reference evidence="1 2" key="1">
    <citation type="journal article" date="2020" name="Int. J. Syst. Evol. Microbiol.">
        <title>Novel acetic acid bacteria from cider fermentations: Acetobacter conturbans sp. nov. and Acetobacter fallax sp. nov.</title>
        <authorList>
            <person name="Sombolestani A.S."/>
            <person name="Cleenwerck I."/>
            <person name="Cnockaert M."/>
            <person name="Borremans W."/>
            <person name="Wieme A.D."/>
            <person name="De Vuyst L."/>
            <person name="Vandamme P."/>
        </authorList>
    </citation>
    <scope>NUCLEOTIDE SEQUENCE [LARGE SCALE GENOMIC DNA]</scope>
    <source>
        <strain evidence="1 2">LMG 1627</strain>
    </source>
</reference>